<proteinExistence type="inferred from homology"/>
<gene>
    <name evidence="13" type="ORF">X907_1087</name>
</gene>
<keyword evidence="7" id="KW-0406">Ion transport</keyword>
<keyword evidence="14" id="KW-1185">Reference proteome</keyword>
<dbReference type="InterPro" id="IPR036942">
    <property type="entry name" value="Beta-barrel_TonB_sf"/>
</dbReference>
<keyword evidence="8 12" id="KW-0798">TonB box</keyword>
<keyword evidence="3 11" id="KW-1134">Transmembrane beta strand</keyword>
<protein>
    <submittedName>
        <fullName evidence="13">TonB-dependent receptor</fullName>
    </submittedName>
</protein>
<dbReference type="Gene3D" id="2.40.170.20">
    <property type="entry name" value="TonB-dependent receptor, beta-barrel domain"/>
    <property type="match status" value="1"/>
</dbReference>
<accession>A0A3T0E889</accession>
<keyword evidence="9 11" id="KW-0472">Membrane</keyword>
<evidence type="ECO:0000313" key="13">
    <source>
        <dbReference type="EMBL" id="AZU03625.1"/>
    </source>
</evidence>
<dbReference type="PANTHER" id="PTHR32552">
    <property type="entry name" value="FERRICHROME IRON RECEPTOR-RELATED"/>
    <property type="match status" value="1"/>
</dbReference>
<keyword evidence="5 11" id="KW-0812">Transmembrane</keyword>
<dbReference type="AlphaFoldDB" id="A0A3T0E889"/>
<evidence type="ECO:0000256" key="4">
    <source>
        <dbReference type="ARBA" id="ARBA00022496"/>
    </source>
</evidence>
<evidence type="ECO:0000256" key="12">
    <source>
        <dbReference type="RuleBase" id="RU003357"/>
    </source>
</evidence>
<keyword evidence="10 11" id="KW-0998">Cell outer membrane</keyword>
<name>A0A3T0E889_9PROT</name>
<dbReference type="PANTHER" id="PTHR32552:SF81">
    <property type="entry name" value="TONB-DEPENDENT OUTER MEMBRANE RECEPTOR"/>
    <property type="match status" value="1"/>
</dbReference>
<keyword evidence="13" id="KW-0675">Receptor</keyword>
<evidence type="ECO:0000256" key="7">
    <source>
        <dbReference type="ARBA" id="ARBA00023065"/>
    </source>
</evidence>
<dbReference type="InterPro" id="IPR039426">
    <property type="entry name" value="TonB-dep_rcpt-like"/>
</dbReference>
<dbReference type="InterPro" id="IPR012910">
    <property type="entry name" value="Plug_dom"/>
</dbReference>
<dbReference type="GO" id="GO:0006826">
    <property type="term" value="P:iron ion transport"/>
    <property type="evidence" value="ECO:0007669"/>
    <property type="project" value="UniProtKB-KW"/>
</dbReference>
<dbReference type="Proteomes" id="UP000286954">
    <property type="component" value="Chromosome"/>
</dbReference>
<evidence type="ECO:0000256" key="3">
    <source>
        <dbReference type="ARBA" id="ARBA00022452"/>
    </source>
</evidence>
<evidence type="ECO:0000256" key="6">
    <source>
        <dbReference type="ARBA" id="ARBA00023004"/>
    </source>
</evidence>
<keyword evidence="2 11" id="KW-0813">Transport</keyword>
<organism evidence="13 14">
    <name type="scientific">Glycocaulis alkaliphilus</name>
    <dbReference type="NCBI Taxonomy" id="1434191"/>
    <lineage>
        <taxon>Bacteria</taxon>
        <taxon>Pseudomonadati</taxon>
        <taxon>Pseudomonadota</taxon>
        <taxon>Alphaproteobacteria</taxon>
        <taxon>Maricaulales</taxon>
        <taxon>Maricaulaceae</taxon>
        <taxon>Glycocaulis</taxon>
    </lineage>
</organism>
<keyword evidence="4" id="KW-0410">Iron transport</keyword>
<evidence type="ECO:0000256" key="11">
    <source>
        <dbReference type="PROSITE-ProRule" id="PRU01360"/>
    </source>
</evidence>
<dbReference type="InterPro" id="IPR000531">
    <property type="entry name" value="Beta-barrel_TonB"/>
</dbReference>
<evidence type="ECO:0000256" key="1">
    <source>
        <dbReference type="ARBA" id="ARBA00004571"/>
    </source>
</evidence>
<dbReference type="Pfam" id="PF07715">
    <property type="entry name" value="Plug"/>
    <property type="match status" value="1"/>
</dbReference>
<comment type="subcellular location">
    <subcellularLocation>
        <location evidence="1 11">Cell outer membrane</location>
        <topology evidence="1 11">Multi-pass membrane protein</topology>
    </subcellularLocation>
</comment>
<dbReference type="RefSeq" id="WP_127565989.1">
    <property type="nucleotide sequence ID" value="NZ_BMFB01000005.1"/>
</dbReference>
<evidence type="ECO:0000256" key="2">
    <source>
        <dbReference type="ARBA" id="ARBA00022448"/>
    </source>
</evidence>
<evidence type="ECO:0000313" key="14">
    <source>
        <dbReference type="Proteomes" id="UP000286954"/>
    </source>
</evidence>
<dbReference type="KEGG" id="gak:X907_1087"/>
<dbReference type="Pfam" id="PF00593">
    <property type="entry name" value="TonB_dep_Rec_b-barrel"/>
    <property type="match status" value="1"/>
</dbReference>
<dbReference type="GO" id="GO:0009279">
    <property type="term" value="C:cell outer membrane"/>
    <property type="evidence" value="ECO:0007669"/>
    <property type="project" value="UniProtKB-SubCell"/>
</dbReference>
<dbReference type="PROSITE" id="PS52016">
    <property type="entry name" value="TONB_DEPENDENT_REC_3"/>
    <property type="match status" value="1"/>
</dbReference>
<dbReference type="OrthoDB" id="7313036at2"/>
<evidence type="ECO:0000256" key="8">
    <source>
        <dbReference type="ARBA" id="ARBA00023077"/>
    </source>
</evidence>
<dbReference type="SUPFAM" id="SSF56935">
    <property type="entry name" value="Porins"/>
    <property type="match status" value="1"/>
</dbReference>
<evidence type="ECO:0000256" key="5">
    <source>
        <dbReference type="ARBA" id="ARBA00022692"/>
    </source>
</evidence>
<sequence length="744" mass="81508">MSVRFRRGRLLLTTASLALGVLMPATSLANELQEQPVASTNQGVEVLVITARRRAESLQRVPIAVTALGSEQLRNEQITDLSEIAAYVPSFTYQSQNSMESEMFIRGVGTTRLNGATADPSVGTFLNEIYIGRRGSATPPLFDLERVEVLRGPQGTLYGKNVVGGAINLITAAPQDEFGAGGSVSIGNYSSLLAEGFVTGALSENLSARLSLYRERHDGFARNVIRDEELEDRDSYAGRLSLLWNASDNVRISLVADYSDDQGGGPSRNAVDDPTQPGFGFITPNIPANPRLNHSPYEQYADRTTGGLTGRMDWDLGNSTLTYLAGYRYGEASGRWTQAGAGSPPSITDSTLTQYEQYRGYTQELRLASDAGNRLRWIGGLYYLYEDIERSSRNTATSFLPGGPGSTRDSLDGDNIFIGFSETRSYAVFTEVEFDITPAVTLVVGGRYTRDEKDLQSDAIILDFGQPGDLLSPAPLQEEYSVTVGGAWSRFTPRVSLEWDVSDNLLVYASYSEGFKGAGWQGATANAVAAATAYNPEYATTYEIGLKADWFSNRLRTNLAAFYTDFSDLQVELLDDVNLTLVVANAADAVISGFEFEVQASPTDWLNLFASGSIINAEYKDYIDPLRGIDYSGNQMQRTPEYQYAVGADIRQPVGNNLELIGNINYAYQDQMYWGPNELNFEPGYGLLNARVGIGAEDGRWTLSLWGRNLTDELYRVSIIPFVGDEVSVFGAPRTYGVRLTGRF</sequence>
<evidence type="ECO:0000256" key="10">
    <source>
        <dbReference type="ARBA" id="ARBA00023237"/>
    </source>
</evidence>
<dbReference type="EMBL" id="CP018911">
    <property type="protein sequence ID" value="AZU03625.1"/>
    <property type="molecule type" value="Genomic_DNA"/>
</dbReference>
<dbReference type="CDD" id="cd01347">
    <property type="entry name" value="ligand_gated_channel"/>
    <property type="match status" value="1"/>
</dbReference>
<keyword evidence="6" id="KW-0408">Iron</keyword>
<reference evidence="13 14" key="1">
    <citation type="submission" date="2016-12" db="EMBL/GenBank/DDBJ databases">
        <title>The genome of dimorphic prosthecate Glycocaulis alkaliphilus 6b-8t, isolated from crude oil dictates its adaptability in petroleum environments.</title>
        <authorList>
            <person name="Wu X.-L."/>
            <person name="Geng S."/>
        </authorList>
    </citation>
    <scope>NUCLEOTIDE SEQUENCE [LARGE SCALE GENOMIC DNA]</scope>
    <source>
        <strain evidence="13 14">6B-8</strain>
    </source>
</reference>
<comment type="similarity">
    <text evidence="11 12">Belongs to the TonB-dependent receptor family.</text>
</comment>
<evidence type="ECO:0000256" key="9">
    <source>
        <dbReference type="ARBA" id="ARBA00023136"/>
    </source>
</evidence>